<evidence type="ECO:0000259" key="6">
    <source>
        <dbReference type="PROSITE" id="PS50865"/>
    </source>
</evidence>
<evidence type="ECO:0000256" key="5">
    <source>
        <dbReference type="SAM" id="MobiDB-lite"/>
    </source>
</evidence>
<dbReference type="GO" id="GO:0008270">
    <property type="term" value="F:zinc ion binding"/>
    <property type="evidence" value="ECO:0007669"/>
    <property type="project" value="UniProtKB-KW"/>
</dbReference>
<evidence type="ECO:0000313" key="8">
    <source>
        <dbReference type="Proteomes" id="UP001283361"/>
    </source>
</evidence>
<feature type="compositionally biased region" description="Basic and acidic residues" evidence="5">
    <location>
        <begin position="450"/>
        <end position="460"/>
    </location>
</feature>
<evidence type="ECO:0000256" key="3">
    <source>
        <dbReference type="ARBA" id="ARBA00022833"/>
    </source>
</evidence>
<dbReference type="Proteomes" id="UP001283361">
    <property type="component" value="Unassembled WGS sequence"/>
</dbReference>
<gene>
    <name evidence="7" type="ORF">RRG08_052578</name>
</gene>
<feature type="compositionally biased region" description="Polar residues" evidence="5">
    <location>
        <begin position="507"/>
        <end position="529"/>
    </location>
</feature>
<keyword evidence="2 4" id="KW-0863">Zinc-finger</keyword>
<keyword evidence="1" id="KW-0479">Metal-binding</keyword>
<name>A0AAE1DQI4_9GAST</name>
<organism evidence="7 8">
    <name type="scientific">Elysia crispata</name>
    <name type="common">lettuce slug</name>
    <dbReference type="NCBI Taxonomy" id="231223"/>
    <lineage>
        <taxon>Eukaryota</taxon>
        <taxon>Metazoa</taxon>
        <taxon>Spiralia</taxon>
        <taxon>Lophotrochozoa</taxon>
        <taxon>Mollusca</taxon>
        <taxon>Gastropoda</taxon>
        <taxon>Heterobranchia</taxon>
        <taxon>Euthyneura</taxon>
        <taxon>Panpulmonata</taxon>
        <taxon>Sacoglossa</taxon>
        <taxon>Placobranchoidea</taxon>
        <taxon>Plakobranchidae</taxon>
        <taxon>Elysia</taxon>
    </lineage>
</organism>
<protein>
    <recommendedName>
        <fullName evidence="6">MYND-type domain-containing protein</fullName>
    </recommendedName>
</protein>
<dbReference type="AlphaFoldDB" id="A0AAE1DQI4"/>
<evidence type="ECO:0000256" key="1">
    <source>
        <dbReference type="ARBA" id="ARBA00022723"/>
    </source>
</evidence>
<proteinExistence type="predicted"/>
<dbReference type="SUPFAM" id="SSF144232">
    <property type="entry name" value="HIT/MYND zinc finger-like"/>
    <property type="match status" value="1"/>
</dbReference>
<accession>A0AAE1DQI4</accession>
<dbReference type="EMBL" id="JAWDGP010002843">
    <property type="protein sequence ID" value="KAK3779356.1"/>
    <property type="molecule type" value="Genomic_DNA"/>
</dbReference>
<dbReference type="Pfam" id="PF01753">
    <property type="entry name" value="zf-MYND"/>
    <property type="match status" value="1"/>
</dbReference>
<dbReference type="InterPro" id="IPR002893">
    <property type="entry name" value="Znf_MYND"/>
</dbReference>
<keyword evidence="3" id="KW-0862">Zinc</keyword>
<dbReference type="PROSITE" id="PS50865">
    <property type="entry name" value="ZF_MYND_2"/>
    <property type="match status" value="1"/>
</dbReference>
<keyword evidence="8" id="KW-1185">Reference proteome</keyword>
<feature type="domain" description="MYND-type" evidence="6">
    <location>
        <begin position="579"/>
        <end position="617"/>
    </location>
</feature>
<feature type="compositionally biased region" description="Basic residues" evidence="5">
    <location>
        <begin position="461"/>
        <end position="485"/>
    </location>
</feature>
<evidence type="ECO:0000256" key="2">
    <source>
        <dbReference type="ARBA" id="ARBA00022771"/>
    </source>
</evidence>
<sequence length="768" mass="87628">MLEVVLYCDWSEEEDITLSYSSGDIYPLNFRTSPYRTVPKAFILSTSGHHLIVQFRRRHQTWDLSCMKSCSVYYISGDTRHGICRVRNLVLSALFQETPDMGFIVFEILLCLLYFRRHQTWYLSSLKSCSVYYISGDTRHGDTRHGICRIRNLALSALFQETPDMGFVVFEILLCLLYFRRHQTWDLSSLKSCSVYYISGDTRHGDTRHGICRVRNLVLSALFQETPDMGFVVYEILLCLLCFRRHQTWRHQTWSFSCFTYALSALFQETPDMGFVVFEILLCLLYFRRHQTWDLSSLKSCSVYFISGDTRHGICRETPDMGFVVFDILMRCLLVVLVVGGFKLSTIRRCFRFFKMADQVATSVMSSTLCEANSSRYPAPPSSTSPELQSILSAHYSRGGHWWNIDVDSILETIEQNNSKLSGQENQNKTAQEERADEDFNEVDSISNTSDHEERETGKECRKKKKSKAKSKKKSKRGHGKRNKTKEKQEDNQQNESTVRAPLASLGSGNVSTPALRGSTPQTETTGSTKMAGRRGESRPSQTNEARAEDNGYWYWQQFSTSASQRDSGEATSNQNHTCVKCGLKGSNLMLCKRCKLARYCSKTCERKNAGRHKATCLRMFAFNTAREAAQPFLTHWESVVRGRVKNPPVSYYMGSIPDSTRYKVLPFHPPVLLEIQEAGLNNSLEWVVKVRDVGNNTTTVVIDTIEPDPLLVHLMCSVLKETLISGHFILILNAHWQVGSTPENCVIPLQRGRFKTVPGVDLNKFIS</sequence>
<feature type="compositionally biased region" description="Polar residues" evidence="5">
    <location>
        <begin position="418"/>
        <end position="430"/>
    </location>
</feature>
<evidence type="ECO:0000256" key="4">
    <source>
        <dbReference type="PROSITE-ProRule" id="PRU00134"/>
    </source>
</evidence>
<reference evidence="7" key="1">
    <citation type="journal article" date="2023" name="G3 (Bethesda)">
        <title>A reference genome for the long-term kleptoplast-retaining sea slug Elysia crispata morphotype clarki.</title>
        <authorList>
            <person name="Eastman K.E."/>
            <person name="Pendleton A.L."/>
            <person name="Shaikh M.A."/>
            <person name="Suttiyut T."/>
            <person name="Ogas R."/>
            <person name="Tomko P."/>
            <person name="Gavelis G."/>
            <person name="Widhalm J.R."/>
            <person name="Wisecaver J.H."/>
        </authorList>
    </citation>
    <scope>NUCLEOTIDE SEQUENCE</scope>
    <source>
        <strain evidence="7">ECLA1</strain>
    </source>
</reference>
<dbReference type="Gene3D" id="6.10.140.2220">
    <property type="match status" value="1"/>
</dbReference>
<comment type="caution">
    <text evidence="7">The sequence shown here is derived from an EMBL/GenBank/DDBJ whole genome shotgun (WGS) entry which is preliminary data.</text>
</comment>
<evidence type="ECO:0000313" key="7">
    <source>
        <dbReference type="EMBL" id="KAK3779356.1"/>
    </source>
</evidence>
<feature type="region of interest" description="Disordered" evidence="5">
    <location>
        <begin position="418"/>
        <end position="549"/>
    </location>
</feature>